<reference evidence="1 2" key="1">
    <citation type="submission" date="2021-06" db="EMBL/GenBank/DDBJ databases">
        <authorList>
            <person name="Palmer J.M."/>
        </authorList>
    </citation>
    <scope>NUCLEOTIDE SEQUENCE [LARGE SCALE GENOMIC DNA]</scope>
    <source>
        <strain evidence="1 2">GA_2019</strain>
        <tissue evidence="1">Muscle</tissue>
    </source>
</reference>
<gene>
    <name evidence="1" type="ORF">GOODEAATRI_025980</name>
</gene>
<dbReference type="EMBL" id="JAHRIO010093101">
    <property type="protein sequence ID" value="MEQ2189503.1"/>
    <property type="molecule type" value="Genomic_DNA"/>
</dbReference>
<dbReference type="Proteomes" id="UP001476798">
    <property type="component" value="Unassembled WGS sequence"/>
</dbReference>
<accession>A0ABV0Q1K9</accession>
<evidence type="ECO:0000313" key="2">
    <source>
        <dbReference type="Proteomes" id="UP001476798"/>
    </source>
</evidence>
<sequence length="160" mass="17092">LPLCFPLPVTSLAPSTTLSHTAVSKSLVMSPGGVASDGSVTLTLTDTQGMLDGVTLNLSAQLANTFHFCSYRDLVDGALAHRMVSITPTRSPSAFIFSHSACPGPGDTTLWARRLFRCRRLCSTAAANKDSGIFLSIVGQLQVLRHCPIFIPISFQNQMP</sequence>
<proteinExistence type="predicted"/>
<feature type="non-terminal residue" evidence="1">
    <location>
        <position position="1"/>
    </location>
</feature>
<keyword evidence="2" id="KW-1185">Reference proteome</keyword>
<evidence type="ECO:0000313" key="1">
    <source>
        <dbReference type="EMBL" id="MEQ2189503.1"/>
    </source>
</evidence>
<organism evidence="1 2">
    <name type="scientific">Goodea atripinnis</name>
    <dbReference type="NCBI Taxonomy" id="208336"/>
    <lineage>
        <taxon>Eukaryota</taxon>
        <taxon>Metazoa</taxon>
        <taxon>Chordata</taxon>
        <taxon>Craniata</taxon>
        <taxon>Vertebrata</taxon>
        <taxon>Euteleostomi</taxon>
        <taxon>Actinopterygii</taxon>
        <taxon>Neopterygii</taxon>
        <taxon>Teleostei</taxon>
        <taxon>Neoteleostei</taxon>
        <taxon>Acanthomorphata</taxon>
        <taxon>Ovalentaria</taxon>
        <taxon>Atherinomorphae</taxon>
        <taxon>Cyprinodontiformes</taxon>
        <taxon>Goodeidae</taxon>
        <taxon>Goodea</taxon>
    </lineage>
</organism>
<comment type="caution">
    <text evidence="1">The sequence shown here is derived from an EMBL/GenBank/DDBJ whole genome shotgun (WGS) entry which is preliminary data.</text>
</comment>
<name>A0ABV0Q1K9_9TELE</name>
<protein>
    <submittedName>
        <fullName evidence="1">Uncharacterized protein</fullName>
    </submittedName>
</protein>